<reference evidence="4" key="1">
    <citation type="submission" date="2022-11" db="UniProtKB">
        <authorList>
            <consortium name="EnsemblMetazoa"/>
        </authorList>
    </citation>
    <scope>IDENTIFICATION</scope>
</reference>
<sequence>MDEILSGEIRDEDDFYKLLGCDELSSTEQINTEFKLKARTAHPDKNPDDPDAAQRFAKLQRARDILTDDQKRQEYDLWRRSGITIPYDSWISMKGAVHTSMHWAVKKKKDLMLEEDPENVPESPEFSDTNVPPPSRTVAPPSNYGHSRPFVPAGWTREPANDILQKFRNYNI</sequence>
<dbReference type="SUPFAM" id="SSF46565">
    <property type="entry name" value="Chaperone J-domain"/>
    <property type="match status" value="1"/>
</dbReference>
<evidence type="ECO:0000259" key="3">
    <source>
        <dbReference type="PROSITE" id="PS50076"/>
    </source>
</evidence>
<proteinExistence type="predicted"/>
<dbReference type="SMART" id="SM00271">
    <property type="entry name" value="DnaJ"/>
    <property type="match status" value="1"/>
</dbReference>
<dbReference type="Proteomes" id="UP000887568">
    <property type="component" value="Unplaced"/>
</dbReference>
<dbReference type="AlphaFoldDB" id="A0A914AFW0"/>
<evidence type="ECO:0000313" key="4">
    <source>
        <dbReference type="EnsemblMetazoa" id="XP_038062259.1"/>
    </source>
</evidence>
<organism evidence="4 5">
    <name type="scientific">Patiria miniata</name>
    <name type="common">Bat star</name>
    <name type="synonym">Asterina miniata</name>
    <dbReference type="NCBI Taxonomy" id="46514"/>
    <lineage>
        <taxon>Eukaryota</taxon>
        <taxon>Metazoa</taxon>
        <taxon>Echinodermata</taxon>
        <taxon>Eleutherozoa</taxon>
        <taxon>Asterozoa</taxon>
        <taxon>Asteroidea</taxon>
        <taxon>Valvatacea</taxon>
        <taxon>Valvatida</taxon>
        <taxon>Asterinidae</taxon>
        <taxon>Patiria</taxon>
    </lineage>
</organism>
<dbReference type="InterPro" id="IPR029827">
    <property type="entry name" value="JDP1-like"/>
</dbReference>
<dbReference type="GeneID" id="119732694"/>
<feature type="domain" description="J" evidence="3">
    <location>
        <begin position="14"/>
        <end position="79"/>
    </location>
</feature>
<dbReference type="PANTHER" id="PTHR44500:SF1">
    <property type="entry name" value="DNAJ HOMOLOG SUBFAMILY C MEMBER 12"/>
    <property type="match status" value="1"/>
</dbReference>
<name>A0A914AFW0_PATMI</name>
<evidence type="ECO:0000313" key="5">
    <source>
        <dbReference type="Proteomes" id="UP000887568"/>
    </source>
</evidence>
<dbReference type="EnsemblMetazoa" id="XM_038206331.1">
    <property type="protein sequence ID" value="XP_038062259.1"/>
    <property type="gene ID" value="LOC119732694"/>
</dbReference>
<dbReference type="CDD" id="cd06257">
    <property type="entry name" value="DnaJ"/>
    <property type="match status" value="1"/>
</dbReference>
<dbReference type="OrthoDB" id="436519at2759"/>
<keyword evidence="1" id="KW-0143">Chaperone</keyword>
<dbReference type="GO" id="GO:0005737">
    <property type="term" value="C:cytoplasm"/>
    <property type="evidence" value="ECO:0007669"/>
    <property type="project" value="TreeGrafter"/>
</dbReference>
<dbReference type="Gene3D" id="1.10.287.110">
    <property type="entry name" value="DnaJ domain"/>
    <property type="match status" value="1"/>
</dbReference>
<keyword evidence="5" id="KW-1185">Reference proteome</keyword>
<dbReference type="PROSITE" id="PS50076">
    <property type="entry name" value="DNAJ_2"/>
    <property type="match status" value="1"/>
</dbReference>
<dbReference type="Pfam" id="PF00226">
    <property type="entry name" value="DnaJ"/>
    <property type="match status" value="1"/>
</dbReference>
<dbReference type="PRINTS" id="PR00625">
    <property type="entry name" value="JDOMAIN"/>
</dbReference>
<dbReference type="InterPro" id="IPR001623">
    <property type="entry name" value="DnaJ_domain"/>
</dbReference>
<evidence type="ECO:0000256" key="2">
    <source>
        <dbReference type="SAM" id="MobiDB-lite"/>
    </source>
</evidence>
<dbReference type="PANTHER" id="PTHR44500">
    <property type="entry name" value="DNAJ HOMOLOG SUBFAMILY C MEMBER 12"/>
    <property type="match status" value="1"/>
</dbReference>
<feature type="region of interest" description="Disordered" evidence="2">
    <location>
        <begin position="114"/>
        <end position="152"/>
    </location>
</feature>
<dbReference type="CTD" id="56521"/>
<dbReference type="OMA" id="LLCEYKV"/>
<dbReference type="InterPro" id="IPR036869">
    <property type="entry name" value="J_dom_sf"/>
</dbReference>
<protein>
    <recommendedName>
        <fullName evidence="3">J domain-containing protein</fullName>
    </recommendedName>
</protein>
<dbReference type="RefSeq" id="XP_038062259.1">
    <property type="nucleotide sequence ID" value="XM_038206331.1"/>
</dbReference>
<accession>A0A914AFW0</accession>
<evidence type="ECO:0000256" key="1">
    <source>
        <dbReference type="ARBA" id="ARBA00023186"/>
    </source>
</evidence>